<comment type="similarity">
    <text evidence="1">Belongs to the ribosome association toxin RatA family.</text>
</comment>
<proteinExistence type="inferred from homology"/>
<dbReference type="EMBL" id="JAPDNS010000002">
    <property type="protein sequence ID" value="MCW3488046.1"/>
    <property type="molecule type" value="Genomic_DNA"/>
</dbReference>
<dbReference type="SUPFAM" id="SSF55961">
    <property type="entry name" value="Bet v1-like"/>
    <property type="match status" value="1"/>
</dbReference>
<evidence type="ECO:0000259" key="2">
    <source>
        <dbReference type="Pfam" id="PF03364"/>
    </source>
</evidence>
<dbReference type="RefSeq" id="WP_264734853.1">
    <property type="nucleotide sequence ID" value="NZ_JAPDNR010000001.1"/>
</dbReference>
<dbReference type="InterPro" id="IPR023393">
    <property type="entry name" value="START-like_dom_sf"/>
</dbReference>
<dbReference type="Proteomes" id="UP001207742">
    <property type="component" value="Unassembled WGS sequence"/>
</dbReference>
<accession>A0ABT3IVX4</accession>
<evidence type="ECO:0000256" key="1">
    <source>
        <dbReference type="ARBA" id="ARBA00008918"/>
    </source>
</evidence>
<protein>
    <submittedName>
        <fullName evidence="3">SRPBCC family protein</fullName>
    </submittedName>
</protein>
<name>A0ABT3IVX4_9BACT</name>
<dbReference type="Pfam" id="PF03364">
    <property type="entry name" value="Polyketide_cyc"/>
    <property type="match status" value="1"/>
</dbReference>
<gene>
    <name evidence="3" type="ORF">OL497_29405</name>
</gene>
<sequence>MASIYSLQQIQLIPATLEEVWHFFATANNLARLTPAYMRFRVTSAPYHGHIYAGQFITYLVSPVPGIPLEWVTEITQVQPLSYFVDEQRVGPYRMWHHQHHFEAVPGGVRMTDTVHYRLPLGVLGKLAHYLWVKRQLDGIFSYRKTAVEQHFGRM</sequence>
<dbReference type="InterPro" id="IPR005031">
    <property type="entry name" value="COQ10_START"/>
</dbReference>
<reference evidence="3 4" key="1">
    <citation type="submission" date="2022-10" db="EMBL/GenBank/DDBJ databases">
        <title>Chitinophaga nivalis PC15 sp. nov., isolated from Pyeongchang county, South Korea.</title>
        <authorList>
            <person name="Trinh H.N."/>
        </authorList>
    </citation>
    <scope>NUCLEOTIDE SEQUENCE [LARGE SCALE GENOMIC DNA]</scope>
    <source>
        <strain evidence="3 4">PC14</strain>
    </source>
</reference>
<organism evidence="3 4">
    <name type="scientific">Chitinophaga nivalis</name>
    <dbReference type="NCBI Taxonomy" id="2991709"/>
    <lineage>
        <taxon>Bacteria</taxon>
        <taxon>Pseudomonadati</taxon>
        <taxon>Bacteroidota</taxon>
        <taxon>Chitinophagia</taxon>
        <taxon>Chitinophagales</taxon>
        <taxon>Chitinophagaceae</taxon>
        <taxon>Chitinophaga</taxon>
    </lineage>
</organism>
<keyword evidence="4" id="KW-1185">Reference proteome</keyword>
<dbReference type="CDD" id="cd07820">
    <property type="entry name" value="SRPBCC_3"/>
    <property type="match status" value="1"/>
</dbReference>
<dbReference type="Gene3D" id="3.30.530.20">
    <property type="match status" value="1"/>
</dbReference>
<comment type="caution">
    <text evidence="3">The sequence shown here is derived from an EMBL/GenBank/DDBJ whole genome shotgun (WGS) entry which is preliminary data.</text>
</comment>
<evidence type="ECO:0000313" key="3">
    <source>
        <dbReference type="EMBL" id="MCW3488046.1"/>
    </source>
</evidence>
<feature type="domain" description="Coenzyme Q-binding protein COQ10 START" evidence="2">
    <location>
        <begin position="13"/>
        <end position="122"/>
    </location>
</feature>
<evidence type="ECO:0000313" key="4">
    <source>
        <dbReference type="Proteomes" id="UP001207742"/>
    </source>
</evidence>